<accession>A0A085JF29</accession>
<dbReference type="EMBL" id="JMPR01000034">
    <property type="protein sequence ID" value="KFD19075.1"/>
    <property type="molecule type" value="Genomic_DNA"/>
</dbReference>
<organism evidence="1 2">
    <name type="scientific">Tatumella ptyseos ATCC 33301</name>
    <dbReference type="NCBI Taxonomy" id="1005995"/>
    <lineage>
        <taxon>Bacteria</taxon>
        <taxon>Pseudomonadati</taxon>
        <taxon>Pseudomonadota</taxon>
        <taxon>Gammaproteobacteria</taxon>
        <taxon>Enterobacterales</taxon>
        <taxon>Erwiniaceae</taxon>
        <taxon>Tatumella</taxon>
    </lineage>
</organism>
<gene>
    <name evidence="1" type="ORF">GTPT_2013</name>
</gene>
<name>A0A085JF29_9GAMM</name>
<evidence type="ECO:0000313" key="2">
    <source>
        <dbReference type="Proteomes" id="UP000028602"/>
    </source>
</evidence>
<keyword evidence="2" id="KW-1185">Reference proteome</keyword>
<reference evidence="1 2" key="1">
    <citation type="submission" date="2014-05" db="EMBL/GenBank/DDBJ databases">
        <title>ATOL: Assembling a taxonomically balanced genome-scale reconstruction of the evolutionary history of the Enterobacteriaceae.</title>
        <authorList>
            <person name="Plunkett G.III."/>
            <person name="Neeno-Eckwall E.C."/>
            <person name="Glasner J.D."/>
            <person name="Perna N.T."/>
        </authorList>
    </citation>
    <scope>NUCLEOTIDE SEQUENCE [LARGE SCALE GENOMIC DNA]</scope>
    <source>
        <strain evidence="1 2">ATCC 33301</strain>
    </source>
</reference>
<evidence type="ECO:0000313" key="1">
    <source>
        <dbReference type="EMBL" id="KFD19075.1"/>
    </source>
</evidence>
<sequence>MLRALSDRLIIVLPAFMASVDCPEFIPAIFCHMPHRTHGLLPAVSQPHRKGNFVAARKSDPL</sequence>
<comment type="caution">
    <text evidence="1">The sequence shown here is derived from an EMBL/GenBank/DDBJ whole genome shotgun (WGS) entry which is preliminary data.</text>
</comment>
<dbReference type="AlphaFoldDB" id="A0A085JF29"/>
<dbReference type="Proteomes" id="UP000028602">
    <property type="component" value="Unassembled WGS sequence"/>
</dbReference>
<protein>
    <submittedName>
        <fullName evidence="1">Uncharacterized protein</fullName>
    </submittedName>
</protein>
<dbReference type="RefSeq" id="WP_029991565.1">
    <property type="nucleotide sequence ID" value="NZ_ATMJ01000068.1"/>
</dbReference>
<proteinExistence type="predicted"/>